<evidence type="ECO:0000313" key="5">
    <source>
        <dbReference type="EMBL" id="QDO87657.1"/>
    </source>
</evidence>
<keyword evidence="1" id="KW-0238">DNA-binding</keyword>
<dbReference type="GO" id="GO:0003677">
    <property type="term" value="F:DNA binding"/>
    <property type="evidence" value="ECO:0007669"/>
    <property type="project" value="UniProtKB-KW"/>
</dbReference>
<dbReference type="PANTHER" id="PTHR43214">
    <property type="entry name" value="TWO-COMPONENT RESPONSE REGULATOR"/>
    <property type="match status" value="1"/>
</dbReference>
<keyword evidence="2" id="KW-0597">Phosphoprotein</keyword>
<evidence type="ECO:0000256" key="2">
    <source>
        <dbReference type="PROSITE-ProRule" id="PRU00169"/>
    </source>
</evidence>
<evidence type="ECO:0000259" key="4">
    <source>
        <dbReference type="PROSITE" id="PS50110"/>
    </source>
</evidence>
<dbReference type="KEGG" id="orz:FNH13_04305"/>
<dbReference type="Pfam" id="PF00072">
    <property type="entry name" value="Response_reg"/>
    <property type="match status" value="1"/>
</dbReference>
<dbReference type="InterPro" id="IPR011006">
    <property type="entry name" value="CheY-like_superfamily"/>
</dbReference>
<gene>
    <name evidence="5" type="ORF">FNH13_04305</name>
</gene>
<reference evidence="5 6" key="1">
    <citation type="submission" date="2019-07" db="EMBL/GenBank/DDBJ databases">
        <title>complete genome sequencing of Ornithinimicrobium sp. H23M54.</title>
        <authorList>
            <person name="Bae J.-W."/>
            <person name="Lee S.-Y."/>
        </authorList>
    </citation>
    <scope>NUCLEOTIDE SEQUENCE [LARGE SCALE GENOMIC DNA]</scope>
    <source>
        <strain evidence="5 6">H23M54</strain>
    </source>
</reference>
<name>A0A516G809_9MICO</name>
<feature type="domain" description="Response regulatory" evidence="4">
    <location>
        <begin position="10"/>
        <end position="126"/>
    </location>
</feature>
<dbReference type="AlphaFoldDB" id="A0A516G809"/>
<evidence type="ECO:0000256" key="1">
    <source>
        <dbReference type="ARBA" id="ARBA00023125"/>
    </source>
</evidence>
<dbReference type="GO" id="GO:0000160">
    <property type="term" value="P:phosphorelay signal transduction system"/>
    <property type="evidence" value="ECO:0007669"/>
    <property type="project" value="InterPro"/>
</dbReference>
<keyword evidence="6" id="KW-1185">Reference proteome</keyword>
<protein>
    <submittedName>
        <fullName evidence="5">Response regulator transcription factor</fullName>
    </submittedName>
</protein>
<accession>A0A516G809</accession>
<dbReference type="PRINTS" id="PR00038">
    <property type="entry name" value="HTHLUXR"/>
</dbReference>
<evidence type="ECO:0000259" key="3">
    <source>
        <dbReference type="PROSITE" id="PS50043"/>
    </source>
</evidence>
<feature type="modified residue" description="4-aspartylphosphate" evidence="2">
    <location>
        <position position="61"/>
    </location>
</feature>
<dbReference type="PROSITE" id="PS50043">
    <property type="entry name" value="HTH_LUXR_2"/>
    <property type="match status" value="1"/>
</dbReference>
<sequence length="208" mass="21940">MTDADKAVTRILLVEDQGMLRSALASLLDVEPDLEVVAQIGRGDEILPAVAQHRPDVALIDIDLPGGSGLDALPQLAADHPDCVAIIVTTFARAGYLRRAMTSGARGFLVKDDPVDQLAAAIRRALAGDIVVQPDLALAALRAPDNPLTAREQEVLQVSGGGATVADIAARLYLSEHTVRNYLSSAIGKTGTRNRAEARAVAQDHGWV</sequence>
<feature type="domain" description="HTH luxR-type" evidence="3">
    <location>
        <begin position="141"/>
        <end position="206"/>
    </location>
</feature>
<organism evidence="5 6">
    <name type="scientific">Ornithinimicrobium ciconiae</name>
    <dbReference type="NCBI Taxonomy" id="2594265"/>
    <lineage>
        <taxon>Bacteria</taxon>
        <taxon>Bacillati</taxon>
        <taxon>Actinomycetota</taxon>
        <taxon>Actinomycetes</taxon>
        <taxon>Micrococcales</taxon>
        <taxon>Ornithinimicrobiaceae</taxon>
        <taxon>Ornithinimicrobium</taxon>
    </lineage>
</organism>
<dbReference type="OrthoDB" id="9808843at2"/>
<dbReference type="InterPro" id="IPR039420">
    <property type="entry name" value="WalR-like"/>
</dbReference>
<dbReference type="PROSITE" id="PS50110">
    <property type="entry name" value="RESPONSE_REGULATORY"/>
    <property type="match status" value="1"/>
</dbReference>
<evidence type="ECO:0000313" key="6">
    <source>
        <dbReference type="Proteomes" id="UP000315395"/>
    </source>
</evidence>
<dbReference type="Gene3D" id="3.40.50.2300">
    <property type="match status" value="1"/>
</dbReference>
<dbReference type="Proteomes" id="UP000315395">
    <property type="component" value="Chromosome"/>
</dbReference>
<dbReference type="SUPFAM" id="SSF46894">
    <property type="entry name" value="C-terminal effector domain of the bipartite response regulators"/>
    <property type="match status" value="1"/>
</dbReference>
<dbReference type="Pfam" id="PF00196">
    <property type="entry name" value="GerE"/>
    <property type="match status" value="1"/>
</dbReference>
<dbReference type="GO" id="GO:0006355">
    <property type="term" value="P:regulation of DNA-templated transcription"/>
    <property type="evidence" value="ECO:0007669"/>
    <property type="project" value="InterPro"/>
</dbReference>
<dbReference type="InterPro" id="IPR016032">
    <property type="entry name" value="Sig_transdc_resp-reg_C-effctor"/>
</dbReference>
<dbReference type="SMART" id="SM00421">
    <property type="entry name" value="HTH_LUXR"/>
    <property type="match status" value="1"/>
</dbReference>
<dbReference type="InterPro" id="IPR001789">
    <property type="entry name" value="Sig_transdc_resp-reg_receiver"/>
</dbReference>
<dbReference type="EMBL" id="CP041616">
    <property type="protein sequence ID" value="QDO87657.1"/>
    <property type="molecule type" value="Genomic_DNA"/>
</dbReference>
<dbReference type="PROSITE" id="PS00622">
    <property type="entry name" value="HTH_LUXR_1"/>
    <property type="match status" value="1"/>
</dbReference>
<dbReference type="InterPro" id="IPR000792">
    <property type="entry name" value="Tscrpt_reg_LuxR_C"/>
</dbReference>
<dbReference type="RefSeq" id="WP_143782334.1">
    <property type="nucleotide sequence ID" value="NZ_CP041616.1"/>
</dbReference>
<dbReference type="SUPFAM" id="SSF52172">
    <property type="entry name" value="CheY-like"/>
    <property type="match status" value="1"/>
</dbReference>
<dbReference type="SMART" id="SM00448">
    <property type="entry name" value="REC"/>
    <property type="match status" value="1"/>
</dbReference>
<proteinExistence type="predicted"/>
<dbReference type="CDD" id="cd06170">
    <property type="entry name" value="LuxR_C_like"/>
    <property type="match status" value="1"/>
</dbReference>
<dbReference type="PANTHER" id="PTHR43214:SF42">
    <property type="entry name" value="TRANSCRIPTIONAL REGULATORY PROTEIN DESR"/>
    <property type="match status" value="1"/>
</dbReference>